<proteinExistence type="predicted"/>
<accession>A0A8H4TX53</accession>
<dbReference type="PANTHER" id="PTHR38116:SF9">
    <property type="entry name" value="BZIP DOMAIN-CONTAINING PROTEIN"/>
    <property type="match status" value="1"/>
</dbReference>
<evidence type="ECO:0000313" key="3">
    <source>
        <dbReference type="Proteomes" id="UP000622797"/>
    </source>
</evidence>
<reference evidence="2" key="1">
    <citation type="journal article" date="2020" name="BMC Genomics">
        <title>Correction to: Identification and distribution of gene clusters required for synthesis of sphingolipid metabolism inhibitors in diverse species of the filamentous fungus Fusarium.</title>
        <authorList>
            <person name="Kim H.S."/>
            <person name="Lohmar J.M."/>
            <person name="Busman M."/>
            <person name="Brown D.W."/>
            <person name="Naumann T.A."/>
            <person name="Divon H.H."/>
            <person name="Lysoe E."/>
            <person name="Uhlig S."/>
            <person name="Proctor R.H."/>
        </authorList>
    </citation>
    <scope>NUCLEOTIDE SEQUENCE</scope>
    <source>
        <strain evidence="2">NRRL 20472</strain>
    </source>
</reference>
<dbReference type="PANTHER" id="PTHR38116">
    <property type="entry name" value="CHROMOSOME 7, WHOLE GENOME SHOTGUN SEQUENCE"/>
    <property type="match status" value="1"/>
</dbReference>
<dbReference type="Proteomes" id="UP000622797">
    <property type="component" value="Unassembled WGS sequence"/>
</dbReference>
<comment type="caution">
    <text evidence="2">The sequence shown here is derived from an EMBL/GenBank/DDBJ whole genome shotgun (WGS) entry which is preliminary data.</text>
</comment>
<feature type="compositionally biased region" description="Polar residues" evidence="1">
    <location>
        <begin position="68"/>
        <end position="78"/>
    </location>
</feature>
<dbReference type="AlphaFoldDB" id="A0A8H4TX53"/>
<feature type="region of interest" description="Disordered" evidence="1">
    <location>
        <begin position="55"/>
        <end position="78"/>
    </location>
</feature>
<feature type="region of interest" description="Disordered" evidence="1">
    <location>
        <begin position="1"/>
        <end position="29"/>
    </location>
</feature>
<dbReference type="InterPro" id="IPR021833">
    <property type="entry name" value="DUF3425"/>
</dbReference>
<keyword evidence="3" id="KW-1185">Reference proteome</keyword>
<dbReference type="OrthoDB" id="2245989at2759"/>
<feature type="region of interest" description="Disordered" evidence="1">
    <location>
        <begin position="366"/>
        <end position="386"/>
    </location>
</feature>
<dbReference type="CDD" id="cd14688">
    <property type="entry name" value="bZIP_YAP"/>
    <property type="match status" value="1"/>
</dbReference>
<name>A0A8H4TX53_9HYPO</name>
<evidence type="ECO:0000313" key="2">
    <source>
        <dbReference type="EMBL" id="KAF4965781.1"/>
    </source>
</evidence>
<sequence length="386" mass="42669">MAELNTTLANRPRTRQRAYKKPPALEVPDIDDDATERKRVLNVLAQRRYREKKRLNRLKAKSAGSDDPINSESHTAQVSESEILTDDAFDISNFQGSMQTTATIADANMTIPVTTADVDIMAGLDLSMTSWSPLTDITLTSVLPDPNTLSAFLTEDNPVDEAVTEAQHDLPLDFDESYLTTFIDTSSLSTSSSSSPSQGFPDSFHLPVLELTLLKAVTRIADRLNCKQTLWELDGSSPFITGVATPADQLPATWRPTRSQITIPHHPMFDLLPWPGVRDRVIFILSLPDELRPPQARGGLAIVNFAYDIEDGAEGVRIYGEDPYDPKNWELGQVAFERWWFLFDGAIIETSNRWRRMRGAPPLLLKSGSASTSPSASATSATSFVS</sequence>
<evidence type="ECO:0008006" key="4">
    <source>
        <dbReference type="Google" id="ProtNLM"/>
    </source>
</evidence>
<dbReference type="EMBL" id="JABEXW010000328">
    <property type="protein sequence ID" value="KAF4965781.1"/>
    <property type="molecule type" value="Genomic_DNA"/>
</dbReference>
<organism evidence="2 3">
    <name type="scientific">Fusarium sarcochroum</name>
    <dbReference type="NCBI Taxonomy" id="1208366"/>
    <lineage>
        <taxon>Eukaryota</taxon>
        <taxon>Fungi</taxon>
        <taxon>Dikarya</taxon>
        <taxon>Ascomycota</taxon>
        <taxon>Pezizomycotina</taxon>
        <taxon>Sordariomycetes</taxon>
        <taxon>Hypocreomycetidae</taxon>
        <taxon>Hypocreales</taxon>
        <taxon>Nectriaceae</taxon>
        <taxon>Fusarium</taxon>
        <taxon>Fusarium lateritium species complex</taxon>
    </lineage>
</organism>
<protein>
    <recommendedName>
        <fullName evidence="4">BZIP domain-containing protein</fullName>
    </recommendedName>
</protein>
<gene>
    <name evidence="2" type="ORF">FSARC_6452</name>
</gene>
<evidence type="ECO:0000256" key="1">
    <source>
        <dbReference type="SAM" id="MobiDB-lite"/>
    </source>
</evidence>
<dbReference type="Pfam" id="PF11905">
    <property type="entry name" value="DUF3425"/>
    <property type="match status" value="1"/>
</dbReference>
<reference evidence="2" key="2">
    <citation type="submission" date="2020-05" db="EMBL/GenBank/DDBJ databases">
        <authorList>
            <person name="Kim H.-S."/>
            <person name="Proctor R.H."/>
            <person name="Brown D.W."/>
        </authorList>
    </citation>
    <scope>NUCLEOTIDE SEQUENCE</scope>
    <source>
        <strain evidence="2">NRRL 20472</strain>
    </source>
</reference>
<feature type="compositionally biased region" description="Low complexity" evidence="1">
    <location>
        <begin position="367"/>
        <end position="386"/>
    </location>
</feature>